<accession>A0A0U0RHQ8</accession>
<dbReference type="EMBL" id="CSAE01000301">
    <property type="protein sequence ID" value="COW06007.1"/>
    <property type="molecule type" value="Genomic_DNA"/>
</dbReference>
<evidence type="ECO:0000313" key="2">
    <source>
        <dbReference type="EMBL" id="COW06007.1"/>
    </source>
</evidence>
<evidence type="ECO:0000313" key="4">
    <source>
        <dbReference type="EMBL" id="COY22969.1"/>
    </source>
</evidence>
<organism evidence="2 5">
    <name type="scientific">Mycobacterium tuberculosis</name>
    <dbReference type="NCBI Taxonomy" id="1773"/>
    <lineage>
        <taxon>Bacteria</taxon>
        <taxon>Bacillati</taxon>
        <taxon>Actinomycetota</taxon>
        <taxon>Actinomycetes</taxon>
        <taxon>Mycobacteriales</taxon>
        <taxon>Mycobacteriaceae</taxon>
        <taxon>Mycobacterium</taxon>
        <taxon>Mycobacterium tuberculosis complex</taxon>
    </lineage>
</organism>
<dbReference type="Proteomes" id="UP000039021">
    <property type="component" value="Unassembled WGS sequence"/>
</dbReference>
<reference evidence="4" key="1">
    <citation type="submission" date="2015-03" db="EMBL/GenBank/DDBJ databases">
        <authorList>
            <consortium name="Pathogen Informatics"/>
            <person name="Murphy D."/>
        </authorList>
    </citation>
    <scope>NUCLEOTIDE SEQUENCE</scope>
    <source>
        <strain evidence="4">N09902308</strain>
    </source>
</reference>
<feature type="compositionally biased region" description="Polar residues" evidence="1">
    <location>
        <begin position="29"/>
        <end position="38"/>
    </location>
</feature>
<dbReference type="AlphaFoldDB" id="A0A0U0RHQ8"/>
<reference evidence="2" key="2">
    <citation type="submission" date="2015-03" db="EMBL/GenBank/DDBJ databases">
        <authorList>
            <person name="Murphy D."/>
        </authorList>
    </citation>
    <scope>NUCLEOTIDE SEQUENCE [LARGE SCALE GENOMIC DNA]</scope>
    <source>
        <strain evidence="2">K00500041</strain>
    </source>
</reference>
<evidence type="ECO:0000313" key="3">
    <source>
        <dbReference type="EMBL" id="COW91538.1"/>
    </source>
</evidence>
<dbReference type="Proteomes" id="UP000038802">
    <property type="component" value="Unassembled WGS sequence"/>
</dbReference>
<protein>
    <submittedName>
        <fullName evidence="2">Uncharacterized protein</fullName>
    </submittedName>
</protein>
<name>A0A0U0RHQ8_MYCTX</name>
<evidence type="ECO:0000256" key="1">
    <source>
        <dbReference type="SAM" id="MobiDB-lite"/>
    </source>
</evidence>
<dbReference type="Proteomes" id="UP000044938">
    <property type="component" value="Unassembled WGS sequence"/>
</dbReference>
<proteinExistence type="predicted"/>
<evidence type="ECO:0000313" key="7">
    <source>
        <dbReference type="Proteomes" id="UP000044938"/>
    </source>
</evidence>
<sequence>MPSRSTTIGTLPCDLRTAAAISSKLDTGVSPTLTTTSPERIPASAAGPGPVHCSSLPWLTSCATQPVSPITALVGGCRLGSPQTSAMA</sequence>
<dbReference type="EMBL" id="CSAJ01000583">
    <property type="protein sequence ID" value="COW91538.1"/>
    <property type="molecule type" value="Genomic_DNA"/>
</dbReference>
<gene>
    <name evidence="2" type="ORF">ERS007703_02650</name>
    <name evidence="3" type="ORF">ERS007720_03544</name>
    <name evidence="4" type="ORF">ERS007739_02289</name>
</gene>
<dbReference type="EMBL" id="CSBK01001026">
    <property type="protein sequence ID" value="COY22969.1"/>
    <property type="molecule type" value="Genomic_DNA"/>
</dbReference>
<evidence type="ECO:0000313" key="5">
    <source>
        <dbReference type="Proteomes" id="UP000038802"/>
    </source>
</evidence>
<feature type="region of interest" description="Disordered" evidence="1">
    <location>
        <begin position="28"/>
        <end position="48"/>
    </location>
</feature>
<reference evidence="5 6" key="3">
    <citation type="submission" date="2015-03" db="EMBL/GenBank/DDBJ databases">
        <authorList>
            <consortium name="Pathogen Informatics"/>
        </authorList>
    </citation>
    <scope>NUCLEOTIDE SEQUENCE [LARGE SCALE GENOMIC DNA]</scope>
    <source>
        <strain evidence="5">K00500041</strain>
        <strain evidence="3 7">M09401471</strain>
        <strain evidence="6">N09902308</strain>
    </source>
</reference>
<evidence type="ECO:0000313" key="6">
    <source>
        <dbReference type="Proteomes" id="UP000039021"/>
    </source>
</evidence>